<dbReference type="CDD" id="cd00042">
    <property type="entry name" value="CY"/>
    <property type="match status" value="1"/>
</dbReference>
<feature type="region of interest" description="Disordered" evidence="4">
    <location>
        <begin position="172"/>
        <end position="195"/>
    </location>
</feature>
<gene>
    <name evidence="6" type="primary">ga26662</name>
    <name evidence="6" type="ORF">PR202_ga26662</name>
</gene>
<proteinExistence type="inferred from homology"/>
<evidence type="ECO:0000256" key="3">
    <source>
        <dbReference type="ARBA" id="ARBA00022704"/>
    </source>
</evidence>
<evidence type="ECO:0000313" key="7">
    <source>
        <dbReference type="Proteomes" id="UP001054889"/>
    </source>
</evidence>
<comment type="similarity">
    <text evidence="1">Belongs to the cystatin family. Phytocystatin subfamily.</text>
</comment>
<feature type="domain" description="Cystatin" evidence="5">
    <location>
        <begin position="73"/>
        <end position="157"/>
    </location>
</feature>
<dbReference type="SMART" id="SM00043">
    <property type="entry name" value="CY"/>
    <property type="match status" value="1"/>
</dbReference>
<organism evidence="6 7">
    <name type="scientific">Eleusine coracana subsp. coracana</name>
    <dbReference type="NCBI Taxonomy" id="191504"/>
    <lineage>
        <taxon>Eukaryota</taxon>
        <taxon>Viridiplantae</taxon>
        <taxon>Streptophyta</taxon>
        <taxon>Embryophyta</taxon>
        <taxon>Tracheophyta</taxon>
        <taxon>Spermatophyta</taxon>
        <taxon>Magnoliopsida</taxon>
        <taxon>Liliopsida</taxon>
        <taxon>Poales</taxon>
        <taxon>Poaceae</taxon>
        <taxon>PACMAD clade</taxon>
        <taxon>Chloridoideae</taxon>
        <taxon>Cynodonteae</taxon>
        <taxon>Eleusininae</taxon>
        <taxon>Eleusine</taxon>
    </lineage>
</organism>
<dbReference type="SUPFAM" id="SSF54403">
    <property type="entry name" value="Cystatin/monellin"/>
    <property type="match status" value="1"/>
</dbReference>
<keyword evidence="2" id="KW-0646">Protease inhibitor</keyword>
<evidence type="ECO:0000256" key="1">
    <source>
        <dbReference type="ARBA" id="ARBA00007233"/>
    </source>
</evidence>
<reference evidence="6" key="2">
    <citation type="submission" date="2021-12" db="EMBL/GenBank/DDBJ databases">
        <title>Resequencing data analysis of finger millet.</title>
        <authorList>
            <person name="Hatakeyama M."/>
            <person name="Aluri S."/>
            <person name="Balachadran M.T."/>
            <person name="Sivarajan S.R."/>
            <person name="Poveda L."/>
            <person name="Shimizu-Inatsugi R."/>
            <person name="Schlapbach R."/>
            <person name="Sreeman S.M."/>
            <person name="Shimizu K.K."/>
        </authorList>
    </citation>
    <scope>NUCLEOTIDE SEQUENCE</scope>
</reference>
<dbReference type="Gene3D" id="3.10.450.10">
    <property type="match status" value="1"/>
</dbReference>
<protein>
    <recommendedName>
        <fullName evidence="5">Cystatin domain-containing protein</fullName>
    </recommendedName>
</protein>
<dbReference type="GO" id="GO:0004869">
    <property type="term" value="F:cysteine-type endopeptidase inhibitor activity"/>
    <property type="evidence" value="ECO:0007669"/>
    <property type="project" value="UniProtKB-KW"/>
</dbReference>
<evidence type="ECO:0000256" key="4">
    <source>
        <dbReference type="SAM" id="MobiDB-lite"/>
    </source>
</evidence>
<evidence type="ECO:0000256" key="2">
    <source>
        <dbReference type="ARBA" id="ARBA00022690"/>
    </source>
</evidence>
<name>A0AAV5DFL8_ELECO</name>
<comment type="caution">
    <text evidence="6">The sequence shown here is derived from an EMBL/GenBank/DDBJ whole genome shotgun (WGS) entry which is preliminary data.</text>
</comment>
<dbReference type="InterPro" id="IPR000010">
    <property type="entry name" value="Cystatin_dom"/>
</dbReference>
<keyword evidence="3" id="KW-0789">Thiol protease inhibitor</keyword>
<dbReference type="Proteomes" id="UP001054889">
    <property type="component" value="Unassembled WGS sequence"/>
</dbReference>
<reference evidence="6" key="1">
    <citation type="journal article" date="2018" name="DNA Res.">
        <title>Multiple hybrid de novo genome assembly of finger millet, an orphan allotetraploid crop.</title>
        <authorList>
            <person name="Hatakeyama M."/>
            <person name="Aluri S."/>
            <person name="Balachadran M.T."/>
            <person name="Sivarajan S.R."/>
            <person name="Patrignani A."/>
            <person name="Gruter S."/>
            <person name="Poveda L."/>
            <person name="Shimizu-Inatsugi R."/>
            <person name="Baeten J."/>
            <person name="Francoijs K.J."/>
            <person name="Nataraja K.N."/>
            <person name="Reddy Y.A.N."/>
            <person name="Phadnis S."/>
            <person name="Ravikumar R.L."/>
            <person name="Schlapbach R."/>
            <person name="Sreeman S.M."/>
            <person name="Shimizu K.K."/>
        </authorList>
    </citation>
    <scope>NUCLEOTIDE SEQUENCE</scope>
</reference>
<evidence type="ECO:0000313" key="6">
    <source>
        <dbReference type="EMBL" id="GJN08710.1"/>
    </source>
</evidence>
<dbReference type="EMBL" id="BQKI01000015">
    <property type="protein sequence ID" value="GJN08710.1"/>
    <property type="molecule type" value="Genomic_DNA"/>
</dbReference>
<dbReference type="Pfam" id="PF16845">
    <property type="entry name" value="SQAPI"/>
    <property type="match status" value="1"/>
</dbReference>
<dbReference type="InterPro" id="IPR046350">
    <property type="entry name" value="Cystatin_sf"/>
</dbReference>
<evidence type="ECO:0000259" key="5">
    <source>
        <dbReference type="SMART" id="SM00043"/>
    </source>
</evidence>
<dbReference type="InterPro" id="IPR027214">
    <property type="entry name" value="Cystatin"/>
</dbReference>
<dbReference type="PANTHER" id="PTHR47116">
    <property type="entry name" value="PHLOEM FILAMENT PROTEIN"/>
    <property type="match status" value="1"/>
</dbReference>
<dbReference type="AlphaFoldDB" id="A0AAV5DFL8"/>
<sequence>MLPMQGKALYKVPPVVPYYDHQAKPPQNIQSQNRKHHLSPSNHHGPNHENHLATFYSSPAAVVIYITAMPATARPGGFAPINDAHVQELGAWPVTQHNKQANVGLRFNRVVSGESQIVSGVRYHLIIDVSNPDGKYRADVGEQTWTNTRPTVEGALLHLPVRAASVSYRVEGGDQGRGARRRLGGGEERCPGRRRGVTRRRRAVLGAHEEPVVEAHLILSQERHRPEGQRDKDALLYGLHLGNLGRRWSILFSLTGDLTIHGALADDGDGDGNHVDMMATRAIASAKTSVASSAGSTSRTRARHDIMLLARPSDHDFTNGPKTE</sequence>
<keyword evidence="7" id="KW-1185">Reference proteome</keyword>
<accession>A0AAV5DFL8</accession>
<feature type="region of interest" description="Disordered" evidence="4">
    <location>
        <begin position="21"/>
        <end position="52"/>
    </location>
</feature>